<evidence type="ECO:0000313" key="3">
    <source>
        <dbReference type="Proteomes" id="UP001265700"/>
    </source>
</evidence>
<gene>
    <name evidence="2" type="ORF">J2W49_002084</name>
</gene>
<evidence type="ECO:0000256" key="1">
    <source>
        <dbReference type="SAM" id="MobiDB-lite"/>
    </source>
</evidence>
<reference evidence="2 3" key="1">
    <citation type="submission" date="2023-07" db="EMBL/GenBank/DDBJ databases">
        <title>Sorghum-associated microbial communities from plants grown in Nebraska, USA.</title>
        <authorList>
            <person name="Schachtman D."/>
        </authorList>
    </citation>
    <scope>NUCLEOTIDE SEQUENCE [LARGE SCALE GENOMIC DNA]</scope>
    <source>
        <strain evidence="2 3">4249</strain>
    </source>
</reference>
<organism evidence="2 3">
    <name type="scientific">Hydrogenophaga palleronii</name>
    <dbReference type="NCBI Taxonomy" id="65655"/>
    <lineage>
        <taxon>Bacteria</taxon>
        <taxon>Pseudomonadati</taxon>
        <taxon>Pseudomonadota</taxon>
        <taxon>Betaproteobacteria</taxon>
        <taxon>Burkholderiales</taxon>
        <taxon>Comamonadaceae</taxon>
        <taxon>Hydrogenophaga</taxon>
    </lineage>
</organism>
<proteinExistence type="predicted"/>
<dbReference type="EMBL" id="JAVDWU010000004">
    <property type="protein sequence ID" value="MDR7150126.1"/>
    <property type="molecule type" value="Genomic_DNA"/>
</dbReference>
<accession>A0ABU1WLF4</accession>
<dbReference type="RefSeq" id="WP_310315345.1">
    <property type="nucleotide sequence ID" value="NZ_JAVDWU010000004.1"/>
</dbReference>
<keyword evidence="3" id="KW-1185">Reference proteome</keyword>
<dbReference type="Proteomes" id="UP001265700">
    <property type="component" value="Unassembled WGS sequence"/>
</dbReference>
<protein>
    <submittedName>
        <fullName evidence="2">Uncharacterized protein</fullName>
    </submittedName>
</protein>
<comment type="caution">
    <text evidence="2">The sequence shown here is derived from an EMBL/GenBank/DDBJ whole genome shotgun (WGS) entry which is preliminary data.</text>
</comment>
<sequence>MSQNPGARQGAGRSPLKDRDLSPERSGSTDVAPEEPLHLTVNARHYLDADLLATASLDAKIRACLVPGFRNKPPLSNGS</sequence>
<feature type="region of interest" description="Disordered" evidence="1">
    <location>
        <begin position="1"/>
        <end position="36"/>
    </location>
</feature>
<name>A0ABU1WLF4_9BURK</name>
<evidence type="ECO:0000313" key="2">
    <source>
        <dbReference type="EMBL" id="MDR7150126.1"/>
    </source>
</evidence>